<dbReference type="AlphaFoldDB" id="A0AAV5AV83"/>
<comment type="similarity">
    <text evidence="3 10">Belongs to the PP2C family.</text>
</comment>
<organism evidence="13 14">
    <name type="scientific">Clathrus columnatus</name>
    <dbReference type="NCBI Taxonomy" id="1419009"/>
    <lineage>
        <taxon>Eukaryota</taxon>
        <taxon>Fungi</taxon>
        <taxon>Dikarya</taxon>
        <taxon>Basidiomycota</taxon>
        <taxon>Agaricomycotina</taxon>
        <taxon>Agaricomycetes</taxon>
        <taxon>Phallomycetidae</taxon>
        <taxon>Phallales</taxon>
        <taxon>Clathraceae</taxon>
        <taxon>Clathrus</taxon>
    </lineage>
</organism>
<dbReference type="SMART" id="SM00332">
    <property type="entry name" value="PP2Cc"/>
    <property type="match status" value="1"/>
</dbReference>
<gene>
    <name evidence="13" type="ORF">Clacol_010038</name>
</gene>
<reference evidence="13" key="1">
    <citation type="submission" date="2021-10" db="EMBL/GenBank/DDBJ databases">
        <title>De novo Genome Assembly of Clathrus columnatus (Basidiomycota, Fungi) Using Illumina and Nanopore Sequence Data.</title>
        <authorList>
            <person name="Ogiso-Tanaka E."/>
            <person name="Itagaki H."/>
            <person name="Hosoya T."/>
            <person name="Hosaka K."/>
        </authorList>
    </citation>
    <scope>NUCLEOTIDE SEQUENCE</scope>
    <source>
        <strain evidence="13">MO-923</strain>
    </source>
</reference>
<evidence type="ECO:0000256" key="5">
    <source>
        <dbReference type="ARBA" id="ARBA00022723"/>
    </source>
</evidence>
<dbReference type="PANTHER" id="PTHR13832:SF565">
    <property type="entry name" value="AT28366P-RELATED"/>
    <property type="match status" value="1"/>
</dbReference>
<feature type="region of interest" description="Disordered" evidence="11">
    <location>
        <begin position="379"/>
        <end position="429"/>
    </location>
</feature>
<dbReference type="InterPro" id="IPR000222">
    <property type="entry name" value="PP2C_BS"/>
</dbReference>
<evidence type="ECO:0000256" key="6">
    <source>
        <dbReference type="ARBA" id="ARBA00022801"/>
    </source>
</evidence>
<keyword evidence="7 10" id="KW-0904">Protein phosphatase</keyword>
<feature type="compositionally biased region" description="Acidic residues" evidence="11">
    <location>
        <begin position="393"/>
        <end position="402"/>
    </location>
</feature>
<evidence type="ECO:0000256" key="9">
    <source>
        <dbReference type="ARBA" id="ARBA00048832"/>
    </source>
</evidence>
<evidence type="ECO:0000256" key="1">
    <source>
        <dbReference type="ARBA" id="ARBA00001936"/>
    </source>
</evidence>
<dbReference type="PROSITE" id="PS01032">
    <property type="entry name" value="PPM_1"/>
    <property type="match status" value="1"/>
</dbReference>
<dbReference type="Proteomes" id="UP001050691">
    <property type="component" value="Unassembled WGS sequence"/>
</dbReference>
<dbReference type="InterPro" id="IPR001932">
    <property type="entry name" value="PPM-type_phosphatase-like_dom"/>
</dbReference>
<evidence type="ECO:0000256" key="10">
    <source>
        <dbReference type="RuleBase" id="RU003465"/>
    </source>
</evidence>
<comment type="cofactor">
    <cofactor evidence="1">
        <name>Mn(2+)</name>
        <dbReference type="ChEBI" id="CHEBI:29035"/>
    </cofactor>
</comment>
<evidence type="ECO:0000313" key="13">
    <source>
        <dbReference type="EMBL" id="GJJ15760.1"/>
    </source>
</evidence>
<comment type="caution">
    <text evidence="13">The sequence shown here is derived from an EMBL/GenBank/DDBJ whole genome shotgun (WGS) entry which is preliminary data.</text>
</comment>
<evidence type="ECO:0000256" key="3">
    <source>
        <dbReference type="ARBA" id="ARBA00006702"/>
    </source>
</evidence>
<sequence length="544" mass="58831">MGQTLSAPVTTKQSDCGEDEHYLYSVSEMQGWRISMEDAHATILNLDESESEKNAFFAVYDGHGGSSVAKFSGENVHRRLVKEAAYRERQFELALKNAFLGTDDDIRAEPSFFHDPSGCTAVAALLTSDKKVYVANAGDSRSIISVKGEAKPLSYDHKPQNESESSRITAAGGFIEFGRVNGNLALSRAIGDFEFKKNQALAPERQIITANPDIIQHDLAEDDEFLVLACDGIWDCLSSQQVVDVVRRLLYEGKELTEICNQIMDICLAPDSNSGGGIGCDNMTVLVVAILNGRTKEEWYAWMKDRVANNYGYATPEALPQIYPKNREPSPYGMGSGIMGRRPLNGGGGNPLRIPVSELGFGSLARALAAGGITFAPQGWPNGSMGGGAFASEESEEEESDDENGHPSTSSMPGYLSDLQAPPSRDVTSSLRAQLHALRYDDEMDMDGIVENWAKAGSHSFDVDMEPSGGESDGGGKSKSSTSGKLVDQDLTRGEAPPPPKIRSPSEEKEQPQLQHRPLNGEEPSGGMKLEGLMDSSESPFKTD</sequence>
<feature type="domain" description="PPM-type phosphatase" evidence="12">
    <location>
        <begin position="23"/>
        <end position="290"/>
    </location>
</feature>
<keyword evidence="6 10" id="KW-0378">Hydrolase</keyword>
<comment type="cofactor">
    <cofactor evidence="2">
        <name>Mg(2+)</name>
        <dbReference type="ChEBI" id="CHEBI:18420"/>
    </cofactor>
</comment>
<dbReference type="InterPro" id="IPR015655">
    <property type="entry name" value="PP2C"/>
</dbReference>
<dbReference type="EC" id="3.1.3.16" evidence="4"/>
<keyword evidence="5" id="KW-0479">Metal-binding</keyword>
<evidence type="ECO:0000259" key="12">
    <source>
        <dbReference type="PROSITE" id="PS51746"/>
    </source>
</evidence>
<protein>
    <recommendedName>
        <fullName evidence="4">protein-serine/threonine phosphatase</fullName>
        <ecNumber evidence="4">3.1.3.16</ecNumber>
    </recommendedName>
</protein>
<keyword evidence="14" id="KW-1185">Reference proteome</keyword>
<dbReference type="Pfam" id="PF00481">
    <property type="entry name" value="PP2C"/>
    <property type="match status" value="1"/>
</dbReference>
<feature type="region of interest" description="Disordered" evidence="11">
    <location>
        <begin position="460"/>
        <end position="544"/>
    </location>
</feature>
<dbReference type="InterPro" id="IPR036457">
    <property type="entry name" value="PPM-type-like_dom_sf"/>
</dbReference>
<dbReference type="PANTHER" id="PTHR13832">
    <property type="entry name" value="PROTEIN PHOSPHATASE 2C"/>
    <property type="match status" value="1"/>
</dbReference>
<evidence type="ECO:0000313" key="14">
    <source>
        <dbReference type="Proteomes" id="UP001050691"/>
    </source>
</evidence>
<dbReference type="GO" id="GO:0004722">
    <property type="term" value="F:protein serine/threonine phosphatase activity"/>
    <property type="evidence" value="ECO:0007669"/>
    <property type="project" value="UniProtKB-EC"/>
</dbReference>
<dbReference type="FunFam" id="3.60.40.10:FF:000016">
    <property type="entry name" value="Protein phosphatase 2C"/>
    <property type="match status" value="1"/>
</dbReference>
<evidence type="ECO:0000256" key="4">
    <source>
        <dbReference type="ARBA" id="ARBA00013081"/>
    </source>
</evidence>
<dbReference type="CDD" id="cd00143">
    <property type="entry name" value="PP2Cc"/>
    <property type="match status" value="1"/>
</dbReference>
<comment type="catalytic activity">
    <reaction evidence="9">
        <text>O-phospho-L-threonyl-[protein] + H2O = L-threonyl-[protein] + phosphate</text>
        <dbReference type="Rhea" id="RHEA:47004"/>
        <dbReference type="Rhea" id="RHEA-COMP:11060"/>
        <dbReference type="Rhea" id="RHEA-COMP:11605"/>
        <dbReference type="ChEBI" id="CHEBI:15377"/>
        <dbReference type="ChEBI" id="CHEBI:30013"/>
        <dbReference type="ChEBI" id="CHEBI:43474"/>
        <dbReference type="ChEBI" id="CHEBI:61977"/>
        <dbReference type="EC" id="3.1.3.16"/>
    </reaction>
    <physiologicalReaction direction="left-to-right" evidence="9">
        <dbReference type="Rhea" id="RHEA:47005"/>
    </physiologicalReaction>
</comment>
<evidence type="ECO:0000256" key="2">
    <source>
        <dbReference type="ARBA" id="ARBA00001946"/>
    </source>
</evidence>
<proteinExistence type="inferred from homology"/>
<dbReference type="PROSITE" id="PS51746">
    <property type="entry name" value="PPM_2"/>
    <property type="match status" value="1"/>
</dbReference>
<dbReference type="SUPFAM" id="SSF81606">
    <property type="entry name" value="PP2C-like"/>
    <property type="match status" value="1"/>
</dbReference>
<dbReference type="Gene3D" id="3.60.40.10">
    <property type="entry name" value="PPM-type phosphatase domain"/>
    <property type="match status" value="1"/>
</dbReference>
<evidence type="ECO:0000256" key="8">
    <source>
        <dbReference type="ARBA" id="ARBA00023211"/>
    </source>
</evidence>
<evidence type="ECO:0000256" key="7">
    <source>
        <dbReference type="ARBA" id="ARBA00022912"/>
    </source>
</evidence>
<dbReference type="EMBL" id="BPWL01000011">
    <property type="protein sequence ID" value="GJJ15760.1"/>
    <property type="molecule type" value="Genomic_DNA"/>
</dbReference>
<dbReference type="GO" id="GO:0046872">
    <property type="term" value="F:metal ion binding"/>
    <property type="evidence" value="ECO:0007669"/>
    <property type="project" value="UniProtKB-KW"/>
</dbReference>
<accession>A0AAV5AV83</accession>
<name>A0AAV5AV83_9AGAM</name>
<evidence type="ECO:0000256" key="11">
    <source>
        <dbReference type="SAM" id="MobiDB-lite"/>
    </source>
</evidence>
<keyword evidence="8" id="KW-0464">Manganese</keyword>